<dbReference type="GO" id="GO:0008408">
    <property type="term" value="F:3'-5' exonuclease activity"/>
    <property type="evidence" value="ECO:0007669"/>
    <property type="project" value="InterPro"/>
</dbReference>
<dbReference type="InterPro" id="IPR008984">
    <property type="entry name" value="SMAD_FHA_dom_sf"/>
</dbReference>
<reference evidence="2" key="2">
    <citation type="submission" date="2025-09" db="UniProtKB">
        <authorList>
            <consortium name="Ensembl"/>
        </authorList>
    </citation>
    <scope>IDENTIFICATION</scope>
</reference>
<proteinExistence type="predicted"/>
<dbReference type="SUPFAM" id="SSF49879">
    <property type="entry name" value="SMAD/FHA domain"/>
    <property type="match status" value="1"/>
</dbReference>
<dbReference type="PANTHER" id="PTHR21315">
    <property type="entry name" value="APRATAXIN AND PNK-LIKE FACTOR-RELATED"/>
    <property type="match status" value="1"/>
</dbReference>
<dbReference type="GO" id="GO:0006302">
    <property type="term" value="P:double-strand break repair"/>
    <property type="evidence" value="ECO:0007669"/>
    <property type="project" value="InterPro"/>
</dbReference>
<sequence length="247" mass="26671">MSGFDLVPVDGGDPGGDPVHLPPGETILGRGPLLGVGDKRVSRYHGLLENLNGQLRLKPTHVNPCFVQSSLTDEPRPLQRNSWYPLHAGDLFSLLPGRLIYRVVATPRYPRRAVCAEIRTESHLLSNYSPPDGVGCSLPSAADEVEADQSGVAPSAPKRRVLPAWMMVAVAAPPSSSSSPKGFTGTSRSAVKGGKRAAAAKKSSSLEEEEEEEEEDRPKKRRKTRDDEEAAQTKTVECECWPVVGGR</sequence>
<dbReference type="GO" id="GO:0035861">
    <property type="term" value="C:site of double-strand break"/>
    <property type="evidence" value="ECO:0007669"/>
    <property type="project" value="TreeGrafter"/>
</dbReference>
<evidence type="ECO:0000256" key="1">
    <source>
        <dbReference type="SAM" id="MobiDB-lite"/>
    </source>
</evidence>
<dbReference type="GO" id="GO:0003906">
    <property type="term" value="F:DNA-(apurinic or apyrimidinic site) endonuclease activity"/>
    <property type="evidence" value="ECO:0007669"/>
    <property type="project" value="InterPro"/>
</dbReference>
<dbReference type="FunFam" id="2.60.200.20:FF:000061">
    <property type="entry name" value="Zgc:165656 protein"/>
    <property type="match status" value="1"/>
</dbReference>
<dbReference type="Ensembl" id="ENSMMOT00000025046.1">
    <property type="protein sequence ID" value="ENSMMOP00000024633.1"/>
    <property type="gene ID" value="ENSMMOG00000018728.1"/>
</dbReference>
<dbReference type="PANTHER" id="PTHR21315:SF2">
    <property type="entry name" value="APRATAXIN AND PNK-LIKE FACTOR"/>
    <property type="match status" value="1"/>
</dbReference>
<protein>
    <recommendedName>
        <fullName evidence="4">PNK FHA domain-containing protein</fullName>
    </recommendedName>
</protein>
<accession>A0A3Q3X1A0</accession>
<name>A0A3Q3X1A0_MOLML</name>
<dbReference type="InterPro" id="IPR039253">
    <property type="entry name" value="APLF"/>
</dbReference>
<feature type="region of interest" description="Disordered" evidence="1">
    <location>
        <begin position="172"/>
        <end position="247"/>
    </location>
</feature>
<keyword evidence="3" id="KW-1185">Reference proteome</keyword>
<feature type="compositionally biased region" description="Acidic residues" evidence="1">
    <location>
        <begin position="206"/>
        <end position="215"/>
    </location>
</feature>
<reference evidence="2" key="1">
    <citation type="submission" date="2025-08" db="UniProtKB">
        <authorList>
            <consortium name="Ensembl"/>
        </authorList>
    </citation>
    <scope>IDENTIFICATION</scope>
</reference>
<dbReference type="Gene3D" id="2.60.200.20">
    <property type="match status" value="1"/>
</dbReference>
<dbReference type="AlphaFoldDB" id="A0A3Q3X1A0"/>
<dbReference type="Proteomes" id="UP000261620">
    <property type="component" value="Unplaced"/>
</dbReference>
<organism evidence="2 3">
    <name type="scientific">Mola mola</name>
    <name type="common">Ocean sunfish</name>
    <name type="synonym">Tetraodon mola</name>
    <dbReference type="NCBI Taxonomy" id="94237"/>
    <lineage>
        <taxon>Eukaryota</taxon>
        <taxon>Metazoa</taxon>
        <taxon>Chordata</taxon>
        <taxon>Craniata</taxon>
        <taxon>Vertebrata</taxon>
        <taxon>Euteleostomi</taxon>
        <taxon>Actinopterygii</taxon>
        <taxon>Neopterygii</taxon>
        <taxon>Teleostei</taxon>
        <taxon>Neoteleostei</taxon>
        <taxon>Acanthomorphata</taxon>
        <taxon>Eupercaria</taxon>
        <taxon>Tetraodontiformes</taxon>
        <taxon>Molidae</taxon>
        <taxon>Mola</taxon>
    </lineage>
</organism>
<evidence type="ECO:0008006" key="4">
    <source>
        <dbReference type="Google" id="ProtNLM"/>
    </source>
</evidence>
<evidence type="ECO:0000313" key="2">
    <source>
        <dbReference type="Ensembl" id="ENSMMOP00000024633.1"/>
    </source>
</evidence>
<evidence type="ECO:0000313" key="3">
    <source>
        <dbReference type="Proteomes" id="UP000261620"/>
    </source>
</evidence>
<dbReference type="GO" id="GO:0005634">
    <property type="term" value="C:nucleus"/>
    <property type="evidence" value="ECO:0007669"/>
    <property type="project" value="TreeGrafter"/>
</dbReference>